<evidence type="ECO:0000313" key="1">
    <source>
        <dbReference type="EMBL" id="SEE97710.1"/>
    </source>
</evidence>
<dbReference type="Proteomes" id="UP000182725">
    <property type="component" value="Unassembled WGS sequence"/>
</dbReference>
<dbReference type="RefSeq" id="WP_074712648.1">
    <property type="nucleotide sequence ID" value="NZ_FNTV01000001.1"/>
</dbReference>
<name>A0A1H5N8C5_9MICC</name>
<protein>
    <submittedName>
        <fullName evidence="1">Uncharacterized protein</fullName>
    </submittedName>
</protein>
<dbReference type="AlphaFoldDB" id="A0A1H5N8C5"/>
<reference evidence="1 2" key="1">
    <citation type="submission" date="2016-10" db="EMBL/GenBank/DDBJ databases">
        <authorList>
            <person name="de Groot N.N."/>
        </authorList>
    </citation>
    <scope>NUCLEOTIDE SEQUENCE [LARGE SCALE GENOMIC DNA]</scope>
    <source>
        <strain evidence="1 2">DSM 22274</strain>
    </source>
</reference>
<organism evidence="1 2">
    <name type="scientific">Arthrobacter alpinus</name>
    <dbReference type="NCBI Taxonomy" id="656366"/>
    <lineage>
        <taxon>Bacteria</taxon>
        <taxon>Bacillati</taxon>
        <taxon>Actinomycetota</taxon>
        <taxon>Actinomycetes</taxon>
        <taxon>Micrococcales</taxon>
        <taxon>Micrococcaceae</taxon>
        <taxon>Arthrobacter</taxon>
    </lineage>
</organism>
<accession>A0A1H5N8C5</accession>
<evidence type="ECO:0000313" key="2">
    <source>
        <dbReference type="Proteomes" id="UP000182725"/>
    </source>
</evidence>
<proteinExistence type="predicted"/>
<gene>
    <name evidence="1" type="ORF">SAMN04489740_3470</name>
</gene>
<sequence>MAFFSRKPKELDATFPQLTLQQGVKMRQISVDVLTSMGYGVEVADDHVVTSDGRMYGLETVARTIPNAPEREWKPMLEDYFARMTAKAAGSIIDAMPAEDLLARTRAKIIDPTMVTQEQAELHYNYTQWVGGLPLLMAYDGEETINYLRDDHVQRAGEDRAWDAARANLLAEGSGTPQPATDEEGGSFLGIMSDSEFQATWLAFPAELLDSLGLKAGPLGVFMTVPAATALNLHVINDETGIADLLFMTRVTGVQHDGMPHPLSPHVYWWNGGQVQPITGVVDGDLAMVLPDELEHLASR</sequence>
<dbReference type="EMBL" id="FNTV01000001">
    <property type="protein sequence ID" value="SEE97710.1"/>
    <property type="molecule type" value="Genomic_DNA"/>
</dbReference>